<dbReference type="PANTHER" id="PTHR35038">
    <property type="entry name" value="DISSIMILATORY SULFITE REDUCTASE SIRA"/>
    <property type="match status" value="1"/>
</dbReference>
<name>A0A1I2HJC0_9BACT</name>
<dbReference type="Gene3D" id="1.10.780.10">
    <property type="entry name" value="Hydroxylamine Oxidoreductase, Chain A, domain 1"/>
    <property type="match status" value="1"/>
</dbReference>
<evidence type="ECO:0000313" key="4">
    <source>
        <dbReference type="Proteomes" id="UP000198964"/>
    </source>
</evidence>
<organism evidence="3 4">
    <name type="scientific">Sunxiuqinia elliptica</name>
    <dbReference type="NCBI Taxonomy" id="655355"/>
    <lineage>
        <taxon>Bacteria</taxon>
        <taxon>Pseudomonadati</taxon>
        <taxon>Bacteroidota</taxon>
        <taxon>Bacteroidia</taxon>
        <taxon>Marinilabiliales</taxon>
        <taxon>Prolixibacteraceae</taxon>
        <taxon>Sunxiuqinia</taxon>
    </lineage>
</organism>
<gene>
    <name evidence="3" type="ORF">SAMN05216283_104106</name>
</gene>
<evidence type="ECO:0000256" key="2">
    <source>
        <dbReference type="SAM" id="Phobius"/>
    </source>
</evidence>
<keyword evidence="2" id="KW-0472">Membrane</keyword>
<evidence type="ECO:0000256" key="1">
    <source>
        <dbReference type="ARBA" id="ARBA00022729"/>
    </source>
</evidence>
<reference evidence="3 4" key="1">
    <citation type="submission" date="2016-10" db="EMBL/GenBank/DDBJ databases">
        <authorList>
            <person name="de Groot N.N."/>
        </authorList>
    </citation>
    <scope>NUCLEOTIDE SEQUENCE [LARGE SCALE GENOMIC DNA]</scope>
    <source>
        <strain evidence="3 4">CGMCC 1.9156</strain>
    </source>
</reference>
<keyword evidence="2" id="KW-0812">Transmembrane</keyword>
<dbReference type="GO" id="GO:0016491">
    <property type="term" value="F:oxidoreductase activity"/>
    <property type="evidence" value="ECO:0007669"/>
    <property type="project" value="TreeGrafter"/>
</dbReference>
<keyword evidence="2" id="KW-1133">Transmembrane helix</keyword>
<dbReference type="AlphaFoldDB" id="A0A1I2HJC0"/>
<keyword evidence="1" id="KW-0732">Signal</keyword>
<feature type="transmembrane region" description="Helical" evidence="2">
    <location>
        <begin position="21"/>
        <end position="37"/>
    </location>
</feature>
<protein>
    <submittedName>
        <fullName evidence="3">Uncharacterized protein</fullName>
    </submittedName>
</protein>
<dbReference type="STRING" id="655355.SAMN05216283_104106"/>
<keyword evidence="4" id="KW-1185">Reference proteome</keyword>
<dbReference type="PANTHER" id="PTHR35038:SF8">
    <property type="entry name" value="C-TYPE POLYHEME CYTOCHROME OMCC"/>
    <property type="match status" value="1"/>
</dbReference>
<dbReference type="SUPFAM" id="SSF48695">
    <property type="entry name" value="Multiheme cytochromes"/>
    <property type="match status" value="1"/>
</dbReference>
<dbReference type="InterPro" id="IPR051829">
    <property type="entry name" value="Multiheme_Cytochr_ET"/>
</dbReference>
<dbReference type="InterPro" id="IPR036280">
    <property type="entry name" value="Multihaem_cyt_sf"/>
</dbReference>
<dbReference type="EMBL" id="FONW01000004">
    <property type="protein sequence ID" value="SFF29380.1"/>
    <property type="molecule type" value="Genomic_DNA"/>
</dbReference>
<evidence type="ECO:0000313" key="3">
    <source>
        <dbReference type="EMBL" id="SFF29380.1"/>
    </source>
</evidence>
<accession>A0A1I2HJC0</accession>
<proteinExistence type="predicted"/>
<dbReference type="Proteomes" id="UP000198964">
    <property type="component" value="Unassembled WGS sequence"/>
</dbReference>
<sequence>MEVIPCLLNVLNFKRMKLREIVRLLFVASLVLFIIPACVKEGPPGLDGADGADGADGSDGADGHVTCLVCHGGDNIEAIQGQFAMSVHKSGVNAVAYAGARASCAACHSHEGFVQYAEFGEVFGNITSPNAWECGTCHGLHDSFDSDDYALRLTDPVAPIFNDAITMDLQGNSNLCANCHQSRRAEPNETNPGEETFYISSTHYGPHHGAQANVVAGVGFAEIDGSSPYPETGSNFHLNQASCVGCHMAEFSSGQGGHSWIPNVDACNDCHDANLEDYNYGGVQTEMHESLAELRDLLLDRGVIAGNEEDGFHPVVGTYPMIEARAFFNWVGLEEDRSLGVHNPKYVRALLNNSIEALKAE</sequence>